<dbReference type="InterPro" id="IPR000257">
    <property type="entry name" value="Uroporphyrinogen_deCOase"/>
</dbReference>
<dbReference type="GO" id="GO:0008168">
    <property type="term" value="F:methyltransferase activity"/>
    <property type="evidence" value="ECO:0007669"/>
    <property type="project" value="UniProtKB-KW"/>
</dbReference>
<dbReference type="GO" id="GO:0004853">
    <property type="term" value="F:uroporphyrinogen decarboxylase activity"/>
    <property type="evidence" value="ECO:0007669"/>
    <property type="project" value="InterPro"/>
</dbReference>
<evidence type="ECO:0000259" key="1">
    <source>
        <dbReference type="Pfam" id="PF01208"/>
    </source>
</evidence>
<dbReference type="PANTHER" id="PTHR47099:SF1">
    <property type="entry name" value="METHYLCOBAMIDE:COM METHYLTRANSFERASE MTBA"/>
    <property type="match status" value="1"/>
</dbReference>
<dbReference type="EMBL" id="MWBQ01000034">
    <property type="protein sequence ID" value="OQA60712.1"/>
    <property type="molecule type" value="Genomic_DNA"/>
</dbReference>
<dbReference type="GO" id="GO:0032259">
    <property type="term" value="P:methylation"/>
    <property type="evidence" value="ECO:0007669"/>
    <property type="project" value="UniProtKB-KW"/>
</dbReference>
<dbReference type="InterPro" id="IPR052024">
    <property type="entry name" value="Methanogen_methyltrans"/>
</dbReference>
<organism evidence="2">
    <name type="scientific">Candidatus Atribacter allofermentans</name>
    <dbReference type="NCBI Taxonomy" id="1852833"/>
    <lineage>
        <taxon>Bacteria</taxon>
        <taxon>Pseudomonadati</taxon>
        <taxon>Atribacterota</taxon>
        <taxon>Atribacteria</taxon>
        <taxon>Atribacterales</taxon>
        <taxon>Atribacteraceae</taxon>
        <taxon>Atribacter</taxon>
    </lineage>
</organism>
<dbReference type="InterPro" id="IPR038071">
    <property type="entry name" value="UROD/MetE-like_sf"/>
</dbReference>
<proteinExistence type="predicted"/>
<dbReference type="SUPFAM" id="SSF51726">
    <property type="entry name" value="UROD/MetE-like"/>
    <property type="match status" value="1"/>
</dbReference>
<feature type="domain" description="Uroporphyrinogen decarboxylase (URO-D)" evidence="1">
    <location>
        <begin position="129"/>
        <end position="373"/>
    </location>
</feature>
<gene>
    <name evidence="2" type="ORF">BWY41_00553</name>
</gene>
<sequence>MKARERLITTFQGNKADRVPVSPFIFLNNIYEMFQYKPDIDHFLSPQDFDVAEKFVAYHDYFGFDVLFSPGLLWDSYIPETSDNWEVTITKEGDADSQLRTTLVKTPDGNLTQVMRFNRSSTYMVVLAVEKYIIENKQDFEIFAKYAPPAQFIDYELISKARKVVNDKGLINVATHGAFNTLNQFRKLEDMMMDPVVDEGFYRAMMDFFLDWNINHLKEVIAAGSDSIEIGGNLATSGVGPRFFQEYVMEYENRLCRQIHEAGAFVVYHNCGDAQKIMHLYNDLDIDVWGYVTTPPFGDVNLDDALRIIRPNMALRGNIDQVEFLRQASPQEIKEKVKWLLDKVKPRGNWILCTSDFFFDGTPYENIQAFAEAGLEYGKY</sequence>
<protein>
    <submittedName>
        <fullName evidence="2">Methylcobalamin:coenzyme M methyltransferase</fullName>
    </submittedName>
</protein>
<keyword evidence="2" id="KW-0489">Methyltransferase</keyword>
<dbReference type="Proteomes" id="UP000485569">
    <property type="component" value="Unassembled WGS sequence"/>
</dbReference>
<evidence type="ECO:0000313" key="2">
    <source>
        <dbReference type="EMBL" id="OQA60712.1"/>
    </source>
</evidence>
<dbReference type="Gene3D" id="3.20.20.210">
    <property type="match status" value="1"/>
</dbReference>
<reference evidence="2" key="1">
    <citation type="submission" date="2017-02" db="EMBL/GenBank/DDBJ databases">
        <title>Delving into the versatile metabolic prowess of the omnipresent phylum Bacteroidetes.</title>
        <authorList>
            <person name="Nobu M.K."/>
            <person name="Mei R."/>
            <person name="Narihiro T."/>
            <person name="Kuroda K."/>
            <person name="Liu W.-T."/>
        </authorList>
    </citation>
    <scope>NUCLEOTIDE SEQUENCE</scope>
    <source>
        <strain evidence="2">ADurb.Bin276</strain>
    </source>
</reference>
<dbReference type="GO" id="GO:0006779">
    <property type="term" value="P:porphyrin-containing compound biosynthetic process"/>
    <property type="evidence" value="ECO:0007669"/>
    <property type="project" value="InterPro"/>
</dbReference>
<keyword evidence="2" id="KW-0808">Transferase</keyword>
<dbReference type="PANTHER" id="PTHR47099">
    <property type="entry name" value="METHYLCOBAMIDE:COM METHYLTRANSFERASE MTBA"/>
    <property type="match status" value="1"/>
</dbReference>
<dbReference type="AlphaFoldDB" id="A0A1V5T395"/>
<dbReference type="Pfam" id="PF01208">
    <property type="entry name" value="URO-D"/>
    <property type="match status" value="1"/>
</dbReference>
<accession>A0A1V5T395</accession>
<comment type="caution">
    <text evidence="2">The sequence shown here is derived from an EMBL/GenBank/DDBJ whole genome shotgun (WGS) entry which is preliminary data.</text>
</comment>
<name>A0A1V5T395_9BACT</name>